<name>A0AAD4NC34_9BILA</name>
<organism evidence="3 4">
    <name type="scientific">Ditylenchus destructor</name>
    <dbReference type="NCBI Taxonomy" id="166010"/>
    <lineage>
        <taxon>Eukaryota</taxon>
        <taxon>Metazoa</taxon>
        <taxon>Ecdysozoa</taxon>
        <taxon>Nematoda</taxon>
        <taxon>Chromadorea</taxon>
        <taxon>Rhabditida</taxon>
        <taxon>Tylenchina</taxon>
        <taxon>Tylenchomorpha</taxon>
        <taxon>Sphaerularioidea</taxon>
        <taxon>Anguinidae</taxon>
        <taxon>Anguininae</taxon>
        <taxon>Ditylenchus</taxon>
    </lineage>
</organism>
<gene>
    <name evidence="3" type="ORF">DdX_06292</name>
</gene>
<protein>
    <submittedName>
        <fullName evidence="3">Chondroitin proteoglycan 4 domain-containing protein</fullName>
    </submittedName>
</protein>
<dbReference type="Pfam" id="PF15481">
    <property type="entry name" value="CPG4"/>
    <property type="match status" value="1"/>
</dbReference>
<evidence type="ECO:0000256" key="1">
    <source>
        <dbReference type="SAM" id="SignalP"/>
    </source>
</evidence>
<dbReference type="AlphaFoldDB" id="A0AAD4NC34"/>
<keyword evidence="1" id="KW-0732">Signal</keyword>
<sequence>MTKTTTLNLFLLASFFAVIANGEPPIGSGKLSPCLEQCLEPMLNMEKSISFIYRNYEKVCDILENSAKCSQKCTQEDKTHFFQFTTFYRIHCVEFEEALEEHLECLKEASYKADVVCRGKCTQNKENKKLAKEEQQKNICKSVECSTICYYKEFARSCPCAKDVALHMNVRIADEMKRVLHPKTIETMQEQCRRIHDSGYMRQRMLENIKK</sequence>
<reference evidence="3" key="1">
    <citation type="submission" date="2022-01" db="EMBL/GenBank/DDBJ databases">
        <title>Genome Sequence Resource for Two Populations of Ditylenchus destructor, the Migratory Endoparasitic Phytonematode.</title>
        <authorList>
            <person name="Zhang H."/>
            <person name="Lin R."/>
            <person name="Xie B."/>
        </authorList>
    </citation>
    <scope>NUCLEOTIDE SEQUENCE</scope>
    <source>
        <strain evidence="3">BazhouSP</strain>
    </source>
</reference>
<dbReference type="EMBL" id="JAKKPZ010000007">
    <property type="protein sequence ID" value="KAI1719164.1"/>
    <property type="molecule type" value="Genomic_DNA"/>
</dbReference>
<keyword evidence="4" id="KW-1185">Reference proteome</keyword>
<evidence type="ECO:0000313" key="3">
    <source>
        <dbReference type="EMBL" id="KAI1719164.1"/>
    </source>
</evidence>
<evidence type="ECO:0000313" key="4">
    <source>
        <dbReference type="Proteomes" id="UP001201812"/>
    </source>
</evidence>
<dbReference type="InterPro" id="IPR029153">
    <property type="entry name" value="CPG4"/>
</dbReference>
<evidence type="ECO:0000259" key="2">
    <source>
        <dbReference type="Pfam" id="PF15481"/>
    </source>
</evidence>
<feature type="domain" description="Chondroitin proteoglycan 4" evidence="2">
    <location>
        <begin position="34"/>
        <end position="122"/>
    </location>
</feature>
<accession>A0AAD4NC34</accession>
<dbReference type="Proteomes" id="UP001201812">
    <property type="component" value="Unassembled WGS sequence"/>
</dbReference>
<comment type="caution">
    <text evidence="3">The sequence shown here is derived from an EMBL/GenBank/DDBJ whole genome shotgun (WGS) entry which is preliminary data.</text>
</comment>
<feature type="chain" id="PRO_5042122765" evidence="1">
    <location>
        <begin position="23"/>
        <end position="211"/>
    </location>
</feature>
<proteinExistence type="predicted"/>
<feature type="signal peptide" evidence="1">
    <location>
        <begin position="1"/>
        <end position="22"/>
    </location>
</feature>